<proteinExistence type="predicted"/>
<reference evidence="3 4" key="1">
    <citation type="submission" date="2017-03" db="EMBL/GenBank/DDBJ databases">
        <authorList>
            <person name="Afonso C.L."/>
            <person name="Miller P.J."/>
            <person name="Scott M.A."/>
            <person name="Spackman E."/>
            <person name="Goraichik I."/>
            <person name="Dimitrov K.M."/>
            <person name="Suarez D.L."/>
            <person name="Swayne D.E."/>
        </authorList>
    </citation>
    <scope>NUCLEOTIDE SEQUENCE [LARGE SCALE GENOMIC DNA]</scope>
    <source>
        <strain evidence="3 4">CECT 7691</strain>
    </source>
</reference>
<evidence type="ECO:0000313" key="4">
    <source>
        <dbReference type="Proteomes" id="UP000193200"/>
    </source>
</evidence>
<organism evidence="3 4">
    <name type="scientific">Oceanibacterium hippocampi</name>
    <dbReference type="NCBI Taxonomy" id="745714"/>
    <lineage>
        <taxon>Bacteria</taxon>
        <taxon>Pseudomonadati</taxon>
        <taxon>Pseudomonadota</taxon>
        <taxon>Alphaproteobacteria</taxon>
        <taxon>Sneathiellales</taxon>
        <taxon>Sneathiellaceae</taxon>
        <taxon>Oceanibacterium</taxon>
    </lineage>
</organism>
<dbReference type="RefSeq" id="WP_139839589.1">
    <property type="nucleotide sequence ID" value="NZ_FWFR01000001.1"/>
</dbReference>
<dbReference type="AlphaFoldDB" id="A0A1Y5SFA9"/>
<evidence type="ECO:0000313" key="3">
    <source>
        <dbReference type="EMBL" id="SLN39371.1"/>
    </source>
</evidence>
<keyword evidence="2" id="KW-0732">Signal</keyword>
<gene>
    <name evidence="3" type="ORF">OCH7691_01641</name>
</gene>
<keyword evidence="4" id="KW-1185">Reference proteome</keyword>
<protein>
    <submittedName>
        <fullName evidence="3">Uncharacterized protein</fullName>
    </submittedName>
</protein>
<dbReference type="EMBL" id="FWFR01000001">
    <property type="protein sequence ID" value="SLN39371.1"/>
    <property type="molecule type" value="Genomic_DNA"/>
</dbReference>
<feature type="chain" id="PRO_5010984041" evidence="2">
    <location>
        <begin position="27"/>
        <end position="91"/>
    </location>
</feature>
<feature type="signal peptide" evidence="2">
    <location>
        <begin position="1"/>
        <end position="26"/>
    </location>
</feature>
<feature type="compositionally biased region" description="Basic and acidic residues" evidence="1">
    <location>
        <begin position="51"/>
        <end position="75"/>
    </location>
</feature>
<evidence type="ECO:0000256" key="1">
    <source>
        <dbReference type="SAM" id="MobiDB-lite"/>
    </source>
</evidence>
<name>A0A1Y5SFA9_9PROT</name>
<dbReference type="Proteomes" id="UP000193200">
    <property type="component" value="Unassembled WGS sequence"/>
</dbReference>
<sequence>MRFRISAFPSMLALITVLALGGAAQAGGDGGGRDPEEAIPYPGPFAPEPNQADKEPRSEIPTKKEFEEWTRDRTRTPHAIAEMMAQDALGL</sequence>
<feature type="region of interest" description="Disordered" evidence="1">
    <location>
        <begin position="23"/>
        <end position="75"/>
    </location>
</feature>
<evidence type="ECO:0000256" key="2">
    <source>
        <dbReference type="SAM" id="SignalP"/>
    </source>
</evidence>
<dbReference type="InParanoid" id="A0A1Y5SFA9"/>
<accession>A0A1Y5SFA9</accession>